<dbReference type="EMBL" id="BASE01000082">
    <property type="protein sequence ID" value="GAM15408.1"/>
    <property type="molecule type" value="Genomic_DNA"/>
</dbReference>
<keyword evidence="6 7" id="KW-0472">Membrane</keyword>
<organism evidence="9 10">
    <name type="scientific">Mesobacillus selenatarsenatis (strain DSM 18680 / JCM 14380 / FERM P-15431 / SF-1)</name>
    <dbReference type="NCBI Taxonomy" id="1321606"/>
    <lineage>
        <taxon>Bacteria</taxon>
        <taxon>Bacillati</taxon>
        <taxon>Bacillota</taxon>
        <taxon>Bacilli</taxon>
        <taxon>Bacillales</taxon>
        <taxon>Bacillaceae</taxon>
        <taxon>Mesobacillus</taxon>
    </lineage>
</organism>
<dbReference type="AlphaFoldDB" id="A0A0A8X691"/>
<dbReference type="OrthoDB" id="2854392at2"/>
<proteinExistence type="inferred from homology"/>
<dbReference type="GO" id="GO:0005886">
    <property type="term" value="C:plasma membrane"/>
    <property type="evidence" value="ECO:0007669"/>
    <property type="project" value="UniProtKB-SubCell"/>
</dbReference>
<dbReference type="STRING" id="1321606.SAMD00020551_3565"/>
<evidence type="ECO:0000259" key="8">
    <source>
        <dbReference type="Pfam" id="PF02706"/>
    </source>
</evidence>
<protein>
    <submittedName>
        <fullName evidence="9">Tyrosine-protein kinase transmembrane modulator EpsC</fullName>
    </submittedName>
</protein>
<dbReference type="RefSeq" id="WP_041967065.1">
    <property type="nucleotide sequence ID" value="NZ_BASE01000082.1"/>
</dbReference>
<comment type="subcellular location">
    <subcellularLocation>
        <location evidence="1">Cell membrane</location>
        <topology evidence="1">Multi-pass membrane protein</topology>
    </subcellularLocation>
</comment>
<feature type="transmembrane region" description="Helical" evidence="7">
    <location>
        <begin position="162"/>
        <end position="187"/>
    </location>
</feature>
<gene>
    <name evidence="9" type="ORF">SAMD00020551_3565</name>
</gene>
<keyword evidence="9" id="KW-0808">Transferase</keyword>
<accession>A0A0A8X691</accession>
<dbReference type="GO" id="GO:0004713">
    <property type="term" value="F:protein tyrosine kinase activity"/>
    <property type="evidence" value="ECO:0007669"/>
    <property type="project" value="TreeGrafter"/>
</dbReference>
<dbReference type="InterPro" id="IPR050445">
    <property type="entry name" value="Bact_polysacc_biosynth/exp"/>
</dbReference>
<keyword evidence="10" id="KW-1185">Reference proteome</keyword>
<evidence type="ECO:0000256" key="6">
    <source>
        <dbReference type="ARBA" id="ARBA00023136"/>
    </source>
</evidence>
<evidence type="ECO:0000256" key="2">
    <source>
        <dbReference type="ARBA" id="ARBA00006683"/>
    </source>
</evidence>
<evidence type="ECO:0000256" key="4">
    <source>
        <dbReference type="ARBA" id="ARBA00022692"/>
    </source>
</evidence>
<keyword evidence="5 7" id="KW-1133">Transmembrane helix</keyword>
<evidence type="ECO:0000256" key="5">
    <source>
        <dbReference type="ARBA" id="ARBA00022989"/>
    </source>
</evidence>
<keyword evidence="3" id="KW-1003">Cell membrane</keyword>
<evidence type="ECO:0000256" key="7">
    <source>
        <dbReference type="SAM" id="Phobius"/>
    </source>
</evidence>
<dbReference type="PANTHER" id="PTHR32309:SF13">
    <property type="entry name" value="FERRIC ENTEROBACTIN TRANSPORT PROTEIN FEPE"/>
    <property type="match status" value="1"/>
</dbReference>
<dbReference type="PANTHER" id="PTHR32309">
    <property type="entry name" value="TYROSINE-PROTEIN KINASE"/>
    <property type="match status" value="1"/>
</dbReference>
<keyword evidence="9" id="KW-0418">Kinase</keyword>
<evidence type="ECO:0000256" key="1">
    <source>
        <dbReference type="ARBA" id="ARBA00004651"/>
    </source>
</evidence>
<feature type="domain" description="Polysaccharide chain length determinant N-terminal" evidence="8">
    <location>
        <begin position="2"/>
        <end position="87"/>
    </location>
</feature>
<reference evidence="9 10" key="1">
    <citation type="submission" date="2013-06" db="EMBL/GenBank/DDBJ databases">
        <title>Whole genome shotgun sequence of Bacillus selenatarsenatis SF-1.</title>
        <authorList>
            <person name="Kuroda M."/>
            <person name="Sei K."/>
            <person name="Yamashita M."/>
            <person name="Ike M."/>
        </authorList>
    </citation>
    <scope>NUCLEOTIDE SEQUENCE [LARGE SCALE GENOMIC DNA]</scope>
    <source>
        <strain evidence="9 10">SF-1</strain>
    </source>
</reference>
<dbReference type="InterPro" id="IPR003856">
    <property type="entry name" value="LPS_length_determ_N"/>
</dbReference>
<name>A0A0A8X691_MESS1</name>
<evidence type="ECO:0000313" key="9">
    <source>
        <dbReference type="EMBL" id="GAM15408.1"/>
    </source>
</evidence>
<sequence>MSIIELAEVLRRRIKLIAVSFLSVVLLAFILLQFVFNPVHQFKKQILIGNINTSSSYVDPITNEQLIQTYIDLVESSAVLEPVISKLELKRTVKDVQDQLFISNNKNSLVVTLAVHDKSPDLAREIANEIAESSATEFKEVTEVDVVNILEGKGNQTKPEKIFPNMVVSMAIAAVVGLFAGVGIAMLKDYFDSINENRAQKEFIRSRTSKGERKKY</sequence>
<evidence type="ECO:0000313" key="10">
    <source>
        <dbReference type="Proteomes" id="UP000031014"/>
    </source>
</evidence>
<evidence type="ECO:0000256" key="3">
    <source>
        <dbReference type="ARBA" id="ARBA00022475"/>
    </source>
</evidence>
<dbReference type="Proteomes" id="UP000031014">
    <property type="component" value="Unassembled WGS sequence"/>
</dbReference>
<feature type="transmembrane region" description="Helical" evidence="7">
    <location>
        <begin position="16"/>
        <end position="36"/>
    </location>
</feature>
<dbReference type="Pfam" id="PF02706">
    <property type="entry name" value="Wzz"/>
    <property type="match status" value="1"/>
</dbReference>
<keyword evidence="4 7" id="KW-0812">Transmembrane</keyword>
<comment type="similarity">
    <text evidence="2">Belongs to the CpsC/CapA family.</text>
</comment>
<comment type="caution">
    <text evidence="9">The sequence shown here is derived from an EMBL/GenBank/DDBJ whole genome shotgun (WGS) entry which is preliminary data.</text>
</comment>